<evidence type="ECO:0000313" key="1">
    <source>
        <dbReference type="Proteomes" id="UP000095286"/>
    </source>
</evidence>
<proteinExistence type="predicted"/>
<reference evidence="2" key="1">
    <citation type="submission" date="2016-11" db="UniProtKB">
        <authorList>
            <consortium name="WormBaseParasite"/>
        </authorList>
    </citation>
    <scope>IDENTIFICATION</scope>
    <source>
        <strain evidence="2">KR3021</strain>
    </source>
</reference>
<sequence length="344" mass="40038">MLFLFQEIYLLNKLVDDQNKMLEEYEKDIEELSRASPNTSESASSFDSESYIELEKNNNYLKSENNKLKCRLMELGTSDHEGSTYSDEAIKRKEDKIFEELNIEIKYLKQQVDTFRVLLHSREVEMEELDSEIERLENENKQFSGIATKSAASLVQLKAEYEESQKEFTEKLVELNSLKEDQNTHYRERVKRLKVDKELMRKENKRLNSIICELKANKCTIDCIKNTNSAGQHILFDSTLDDISKLVFNLEEQFNRLESSNSTKSDIVLEKSEEVADEIIAFKEVSPLEINLKSLQDEIEEIKATTIESSPIGINVFETFTYLTILILIYELIKSILAIFNNML</sequence>
<dbReference type="Proteomes" id="UP000095286">
    <property type="component" value="Unplaced"/>
</dbReference>
<protein>
    <submittedName>
        <fullName evidence="2">Uncharacterized protein</fullName>
    </submittedName>
</protein>
<accession>A0AC35TVS9</accession>
<organism evidence="1 2">
    <name type="scientific">Rhabditophanes sp. KR3021</name>
    <dbReference type="NCBI Taxonomy" id="114890"/>
    <lineage>
        <taxon>Eukaryota</taxon>
        <taxon>Metazoa</taxon>
        <taxon>Ecdysozoa</taxon>
        <taxon>Nematoda</taxon>
        <taxon>Chromadorea</taxon>
        <taxon>Rhabditida</taxon>
        <taxon>Tylenchina</taxon>
        <taxon>Panagrolaimomorpha</taxon>
        <taxon>Strongyloidoidea</taxon>
        <taxon>Alloionematidae</taxon>
        <taxon>Rhabditophanes</taxon>
    </lineage>
</organism>
<dbReference type="WBParaSite" id="RSKR_0000508800.1">
    <property type="protein sequence ID" value="RSKR_0000508800.1"/>
    <property type="gene ID" value="RSKR_0000508800"/>
</dbReference>
<name>A0AC35TVS9_9BILA</name>
<evidence type="ECO:0000313" key="2">
    <source>
        <dbReference type="WBParaSite" id="RSKR_0000508800.1"/>
    </source>
</evidence>